<dbReference type="RefSeq" id="WP_093197154.1">
    <property type="nucleotide sequence ID" value="NZ_FNGS01000001.1"/>
</dbReference>
<dbReference type="Gene3D" id="3.40.50.410">
    <property type="entry name" value="von Willebrand factor, type A domain"/>
    <property type="match status" value="1"/>
</dbReference>
<comment type="similarity">
    <text evidence="2">Belongs to the Mg-chelatase subunits D/I family.</text>
</comment>
<dbReference type="SMART" id="SM00382">
    <property type="entry name" value="AAA"/>
    <property type="match status" value="1"/>
</dbReference>
<evidence type="ECO:0000256" key="6">
    <source>
        <dbReference type="ARBA" id="ARBA00053551"/>
    </source>
</evidence>
<dbReference type="Pfam" id="PF17863">
    <property type="entry name" value="AAA_lid_2"/>
    <property type="match status" value="1"/>
</dbReference>
<evidence type="ECO:0000256" key="2">
    <source>
        <dbReference type="ARBA" id="ARBA00005799"/>
    </source>
</evidence>
<evidence type="ECO:0000256" key="7">
    <source>
        <dbReference type="SAM" id="MobiDB-lite"/>
    </source>
</evidence>
<dbReference type="InterPro" id="IPR041702">
    <property type="entry name" value="BchD/ChlD_VWA"/>
</dbReference>
<dbReference type="InterPro" id="IPR041628">
    <property type="entry name" value="ChlI/MoxR_AAA_lid"/>
</dbReference>
<proteinExistence type="inferred from homology"/>
<feature type="domain" description="VWFA" evidence="8">
    <location>
        <begin position="419"/>
        <end position="596"/>
    </location>
</feature>
<name>A0A1G9IFN6_9BACT</name>
<dbReference type="Pfam" id="PF13519">
    <property type="entry name" value="VWA_2"/>
    <property type="match status" value="1"/>
</dbReference>
<dbReference type="Proteomes" id="UP000198901">
    <property type="component" value="Unassembled WGS sequence"/>
</dbReference>
<dbReference type="InterPro" id="IPR036465">
    <property type="entry name" value="vWFA_dom_sf"/>
</dbReference>
<organism evidence="9 10">
    <name type="scientific">Siphonobacter aquaeclarae</name>
    <dbReference type="NCBI Taxonomy" id="563176"/>
    <lineage>
        <taxon>Bacteria</taxon>
        <taxon>Pseudomonadati</taxon>
        <taxon>Bacteroidota</taxon>
        <taxon>Cytophagia</taxon>
        <taxon>Cytophagales</taxon>
        <taxon>Cytophagaceae</taxon>
        <taxon>Siphonobacter</taxon>
    </lineage>
</organism>
<comment type="function">
    <text evidence="6">Involved in bacteriochlorophyll biosynthesis; introduces a magnesium ion into protoporphyrin IX to yield Mg-protoporphyrin IX.</text>
</comment>
<dbReference type="SUPFAM" id="SSF53300">
    <property type="entry name" value="vWA-like"/>
    <property type="match status" value="1"/>
</dbReference>
<dbReference type="PROSITE" id="PS50234">
    <property type="entry name" value="VWFA"/>
    <property type="match status" value="1"/>
</dbReference>
<accession>A0A1G9IFN6</accession>
<sequence length="596" mass="64277">MIYPFAALVGQERLVRALLLCAVHPGIGGVLIQGDKGTAKSTAARGLAEILPPVRRAVGSPLNLSPEETDGTSGAELVPAPFVTLPLGASEDRVIGQLDLETVLTERRRTLQPGLLAAAHQGILYIDEVNLLPDHLVDVLLDVAASGVNTIQRDGLSVSHPSRFFLIGTMNPEEGSLRPQFLDRFGLMVHVHAPDDPVVRAEVIRRRIAFEREPAVFRQAWQETEDMLKTRILAARALLRHVRLSDELLLHISQLCRDAGVQSLRADIVLYKTALAWAALEQRNEVTESDIQQASELVLAHRRKNRQPDRPSGGSPEPPQIDPPAGGSEKQEEVFGILPTGAAPVIEVRDTGLAGLAGRRSQTPDRSRGPVVRTTPSPFPTELALEASIRQALLRDPDNAGLTRQDLQQAERSGKTGHFLLFVVDASGSMAANRRMEAVKGTILSLLTDAYQKRDTVGLITFRGAEAQVVLAPTQRTEHAEEALRSLPTGGRTPLAHALLLAEELVRFGPENPLLVIVSDGKANVPLPGGGDPIRQALTIAGRLAGTPAIVLNTEIGFLPSGQAARLAEALQAPCLSPEAFSSENILRLLTSYRKK</sequence>
<keyword evidence="3" id="KW-0547">Nucleotide-binding</keyword>
<dbReference type="InterPro" id="IPR002035">
    <property type="entry name" value="VWF_A"/>
</dbReference>
<dbReference type="Gene3D" id="3.40.50.300">
    <property type="entry name" value="P-loop containing nucleotide triphosphate hydrolases"/>
    <property type="match status" value="1"/>
</dbReference>
<dbReference type="STRING" id="563176.SAMN04488090_0450"/>
<dbReference type="Pfam" id="PF01078">
    <property type="entry name" value="Mg_chelatase"/>
    <property type="match status" value="1"/>
</dbReference>
<dbReference type="PANTHER" id="PTHR35023">
    <property type="entry name" value="CHELATASE-RELATED"/>
    <property type="match status" value="1"/>
</dbReference>
<reference evidence="9 10" key="1">
    <citation type="submission" date="2016-10" db="EMBL/GenBank/DDBJ databases">
        <authorList>
            <person name="de Groot N.N."/>
        </authorList>
    </citation>
    <scope>NUCLEOTIDE SEQUENCE [LARGE SCALE GENOMIC DNA]</scope>
    <source>
        <strain evidence="9 10">DSM 21668</strain>
    </source>
</reference>
<dbReference type="GO" id="GO:0005524">
    <property type="term" value="F:ATP binding"/>
    <property type="evidence" value="ECO:0007669"/>
    <property type="project" value="UniProtKB-KW"/>
</dbReference>
<dbReference type="SUPFAM" id="SSF52540">
    <property type="entry name" value="P-loop containing nucleoside triphosphate hydrolases"/>
    <property type="match status" value="1"/>
</dbReference>
<dbReference type="CDD" id="cd01451">
    <property type="entry name" value="vWA_Magnesium_chelatase"/>
    <property type="match status" value="1"/>
</dbReference>
<dbReference type="SMART" id="SM00327">
    <property type="entry name" value="VWA"/>
    <property type="match status" value="1"/>
</dbReference>
<evidence type="ECO:0000313" key="10">
    <source>
        <dbReference type="Proteomes" id="UP000198901"/>
    </source>
</evidence>
<keyword evidence="4" id="KW-0067">ATP-binding</keyword>
<evidence type="ECO:0000256" key="5">
    <source>
        <dbReference type="ARBA" id="ARBA00030759"/>
    </source>
</evidence>
<dbReference type="Gene3D" id="1.10.8.80">
    <property type="entry name" value="Magnesium chelatase subunit I, C-Terminal domain"/>
    <property type="match status" value="1"/>
</dbReference>
<keyword evidence="10" id="KW-1185">Reference proteome</keyword>
<evidence type="ECO:0000259" key="8">
    <source>
        <dbReference type="PROSITE" id="PS50234"/>
    </source>
</evidence>
<protein>
    <recommendedName>
        <fullName evidence="5">Mg-protoporphyrin IX chelatase</fullName>
    </recommendedName>
</protein>
<gene>
    <name evidence="9" type="ORF">SAMN04488090_0450</name>
</gene>
<dbReference type="AlphaFoldDB" id="A0A1G9IFN6"/>
<evidence type="ECO:0000256" key="4">
    <source>
        <dbReference type="ARBA" id="ARBA00022840"/>
    </source>
</evidence>
<feature type="region of interest" description="Disordered" evidence="7">
    <location>
        <begin position="303"/>
        <end position="332"/>
    </location>
</feature>
<dbReference type="OrthoDB" id="9775079at2"/>
<feature type="region of interest" description="Disordered" evidence="7">
    <location>
        <begin position="354"/>
        <end position="380"/>
    </location>
</feature>
<dbReference type="InterPro" id="IPR003593">
    <property type="entry name" value="AAA+_ATPase"/>
</dbReference>
<evidence type="ECO:0000313" key="9">
    <source>
        <dbReference type="EMBL" id="SDL23664.1"/>
    </source>
</evidence>
<dbReference type="PANTHER" id="PTHR35023:SF1">
    <property type="entry name" value="MG-PROTOPORPHYRIN IX CHELATASE"/>
    <property type="match status" value="1"/>
</dbReference>
<dbReference type="InterPro" id="IPR052989">
    <property type="entry name" value="Mg-chelatase_DI-like"/>
</dbReference>
<dbReference type="InterPro" id="IPR027417">
    <property type="entry name" value="P-loop_NTPase"/>
</dbReference>
<evidence type="ECO:0000256" key="1">
    <source>
        <dbReference type="ARBA" id="ARBA00004800"/>
    </source>
</evidence>
<comment type="pathway">
    <text evidence="1">Porphyrin-containing compound metabolism; bacteriochlorophyll biosynthesis.</text>
</comment>
<evidence type="ECO:0000256" key="3">
    <source>
        <dbReference type="ARBA" id="ARBA00022741"/>
    </source>
</evidence>
<dbReference type="EMBL" id="FNGS01000001">
    <property type="protein sequence ID" value="SDL23664.1"/>
    <property type="molecule type" value="Genomic_DNA"/>
</dbReference>
<dbReference type="InterPro" id="IPR000523">
    <property type="entry name" value="Mg_chelatse_chII-like_cat_dom"/>
</dbReference>